<evidence type="ECO:0000313" key="2">
    <source>
        <dbReference type="EMBL" id="GIQ82031.1"/>
    </source>
</evidence>
<accession>A0A9K3GH74</accession>
<dbReference type="Proteomes" id="UP000265618">
    <property type="component" value="Unassembled WGS sequence"/>
</dbReference>
<evidence type="ECO:0000256" key="1">
    <source>
        <dbReference type="SAM" id="MobiDB-lite"/>
    </source>
</evidence>
<reference evidence="2 3" key="1">
    <citation type="journal article" date="2018" name="PLoS ONE">
        <title>The draft genome of Kipferlia bialata reveals reductive genome evolution in fornicate parasites.</title>
        <authorList>
            <person name="Tanifuji G."/>
            <person name="Takabayashi S."/>
            <person name="Kume K."/>
            <person name="Takagi M."/>
            <person name="Nakayama T."/>
            <person name="Kamikawa R."/>
            <person name="Inagaki Y."/>
            <person name="Hashimoto T."/>
        </authorList>
    </citation>
    <scope>NUCLEOTIDE SEQUENCE [LARGE SCALE GENOMIC DNA]</scope>
    <source>
        <strain evidence="2">NY0173</strain>
    </source>
</reference>
<evidence type="ECO:0000313" key="3">
    <source>
        <dbReference type="Proteomes" id="UP000265618"/>
    </source>
</evidence>
<proteinExistence type="predicted"/>
<organism evidence="2 3">
    <name type="scientific">Kipferlia bialata</name>
    <dbReference type="NCBI Taxonomy" id="797122"/>
    <lineage>
        <taxon>Eukaryota</taxon>
        <taxon>Metamonada</taxon>
        <taxon>Carpediemonas-like organisms</taxon>
        <taxon>Kipferlia</taxon>
    </lineage>
</organism>
<feature type="compositionally biased region" description="Polar residues" evidence="1">
    <location>
        <begin position="210"/>
        <end position="228"/>
    </location>
</feature>
<feature type="region of interest" description="Disordered" evidence="1">
    <location>
        <begin position="199"/>
        <end position="234"/>
    </location>
</feature>
<dbReference type="AlphaFoldDB" id="A0A9K3GH74"/>
<protein>
    <submittedName>
        <fullName evidence="2">Uncharacterized protein</fullName>
    </submittedName>
</protein>
<keyword evidence="3" id="KW-1185">Reference proteome</keyword>
<gene>
    <name evidence="2" type="ORF">KIPB_003102</name>
</gene>
<sequence length="234" mass="24418">MPTLAAPIGSTTLYKQRGKVVPSRNLLLTQTATMFLCVMLLFFGMPLPILAWGVMVYLAHHPHVTLISVDRHRLYVSTKSRYSDGQVTSMSIDRGVIVAVTPQTTATGTNVVVLAGNGLVSVLRDPVSAAKASKVQHILDQWLTDTNTALYPSTLPEQPGGVAAGVGTGGAGVYTIPEAAAPVPVEGFGSTSTARASSRAGGIRVLGETPATSSGLDSSGEAQLNGKWQSGEFR</sequence>
<comment type="caution">
    <text evidence="2">The sequence shown here is derived from an EMBL/GenBank/DDBJ whole genome shotgun (WGS) entry which is preliminary data.</text>
</comment>
<dbReference type="EMBL" id="BDIP01000568">
    <property type="protein sequence ID" value="GIQ82031.1"/>
    <property type="molecule type" value="Genomic_DNA"/>
</dbReference>
<name>A0A9K3GH74_9EUKA</name>